<sequence>MPRATARVGQVVVAETEQWEFVEDNVYFPPETIRQELLQPSNHSTYCSWKGQATYNNVVADGKTLENVVWHYHTCFDKAKYIENYYAFYKDKGVEVVIED</sequence>
<keyword evidence="2" id="KW-1185">Reference proteome</keyword>
<comment type="caution">
    <text evidence="1">The sequence shown here is derived from an EMBL/GenBank/DDBJ whole genome shotgun (WGS) entry which is preliminary data.</text>
</comment>
<proteinExistence type="predicted"/>
<dbReference type="EMBL" id="JANJQO010000023">
    <property type="protein sequence ID" value="KAJ2983595.1"/>
    <property type="molecule type" value="Genomic_DNA"/>
</dbReference>
<gene>
    <name evidence="1" type="ORF">NQ176_g575</name>
</gene>
<organism evidence="1 2">
    <name type="scientific">Zarea fungicola</name>
    <dbReference type="NCBI Taxonomy" id="93591"/>
    <lineage>
        <taxon>Eukaryota</taxon>
        <taxon>Fungi</taxon>
        <taxon>Dikarya</taxon>
        <taxon>Ascomycota</taxon>
        <taxon>Pezizomycotina</taxon>
        <taxon>Sordariomycetes</taxon>
        <taxon>Hypocreomycetidae</taxon>
        <taxon>Hypocreales</taxon>
        <taxon>Cordycipitaceae</taxon>
        <taxon>Zarea</taxon>
    </lineage>
</organism>
<evidence type="ECO:0000313" key="2">
    <source>
        <dbReference type="Proteomes" id="UP001143910"/>
    </source>
</evidence>
<accession>A0ACC1NW98</accession>
<evidence type="ECO:0000313" key="1">
    <source>
        <dbReference type="EMBL" id="KAJ2983595.1"/>
    </source>
</evidence>
<protein>
    <submittedName>
        <fullName evidence="1">Uncharacterized protein</fullName>
    </submittedName>
</protein>
<dbReference type="Proteomes" id="UP001143910">
    <property type="component" value="Unassembled WGS sequence"/>
</dbReference>
<reference evidence="1" key="1">
    <citation type="submission" date="2022-08" db="EMBL/GenBank/DDBJ databases">
        <title>Genome Sequence of Lecanicillium fungicola.</title>
        <authorList>
            <person name="Buettner E."/>
        </authorList>
    </citation>
    <scope>NUCLEOTIDE SEQUENCE</scope>
    <source>
        <strain evidence="1">Babe33</strain>
    </source>
</reference>
<name>A0ACC1NW98_9HYPO</name>